<reference evidence="2" key="2">
    <citation type="journal article" date="2023" name="IMA Fungus">
        <title>Comparative genomic study of the Penicillium genus elucidates a diverse pangenome and 15 lateral gene transfer events.</title>
        <authorList>
            <person name="Petersen C."/>
            <person name="Sorensen T."/>
            <person name="Nielsen M.R."/>
            <person name="Sondergaard T.E."/>
            <person name="Sorensen J.L."/>
            <person name="Fitzpatrick D.A."/>
            <person name="Frisvad J.C."/>
            <person name="Nielsen K.L."/>
        </authorList>
    </citation>
    <scope>NUCLEOTIDE SEQUENCE</scope>
    <source>
        <strain evidence="2">IBT 29677</strain>
    </source>
</reference>
<dbReference type="Proteomes" id="UP001147747">
    <property type="component" value="Unassembled WGS sequence"/>
</dbReference>
<reference evidence="2" key="1">
    <citation type="submission" date="2022-12" db="EMBL/GenBank/DDBJ databases">
        <authorList>
            <person name="Petersen C."/>
        </authorList>
    </citation>
    <scope>NUCLEOTIDE SEQUENCE</scope>
    <source>
        <strain evidence="2">IBT 29677</strain>
    </source>
</reference>
<dbReference type="GO" id="GO:0032543">
    <property type="term" value="P:mitochondrial translation"/>
    <property type="evidence" value="ECO:0007669"/>
    <property type="project" value="InterPro"/>
</dbReference>
<dbReference type="InterPro" id="IPR036389">
    <property type="entry name" value="RNase_III_sf"/>
</dbReference>
<dbReference type="RefSeq" id="XP_056486410.1">
    <property type="nucleotide sequence ID" value="XM_056635790.1"/>
</dbReference>
<dbReference type="PANTHER" id="PTHR28160:SF1">
    <property type="entry name" value="LARGE RIBOSOMAL SUBUNIT PROTEIN ML57"/>
    <property type="match status" value="1"/>
</dbReference>
<dbReference type="AlphaFoldDB" id="A0A9X0B5C2"/>
<feature type="domain" description="RNase III" evidence="1">
    <location>
        <begin position="231"/>
        <end position="377"/>
    </location>
</feature>
<dbReference type="Pfam" id="PF14622">
    <property type="entry name" value="Ribonucleas_3_3"/>
    <property type="match status" value="1"/>
</dbReference>
<comment type="caution">
    <text evidence="2">The sequence shown here is derived from an EMBL/GenBank/DDBJ whole genome shotgun (WGS) entry which is preliminary data.</text>
</comment>
<accession>A0A9X0B5C2</accession>
<sequence length="385" mass="42472">MPRACEGGALDHKFRPGARAQRRIQEWCHTSEKITQDHRSSTPVKKTLRVQRRTQLLRARAQPSKQRCLQTASDDGLLHGIEAIAPRDWQVIRCVNNGNGGGGSIHTAENFPTASKAAIHTLAVKQITKQTCHAMASNLSIRAVRTASAARSVSRPLATLIPRRNYATNPEVPTAESKEPRWSYTPPRTKAPFSLHNHSKSIKFHVNSDPALLDAFYARMLGQNGDKVLSDEVKWLAVTHKSFDQGRRGFNDRLAFLGKQVVQVQASLALVQSPVATATSSDSHGREPFSHQALEGLKNLSSRTKNALTDRTKLAELARSYGTEKIIRWNPRMPENLIESGIELVLAQTLYSIIGAIALEKGGHIANKVAQERILEPLGFKTVSS</sequence>
<dbReference type="GO" id="GO:0003735">
    <property type="term" value="F:structural constituent of ribosome"/>
    <property type="evidence" value="ECO:0007669"/>
    <property type="project" value="InterPro"/>
</dbReference>
<dbReference type="GO" id="GO:0006396">
    <property type="term" value="P:RNA processing"/>
    <property type="evidence" value="ECO:0007669"/>
    <property type="project" value="InterPro"/>
</dbReference>
<evidence type="ECO:0000313" key="3">
    <source>
        <dbReference type="Proteomes" id="UP001147747"/>
    </source>
</evidence>
<organism evidence="2 3">
    <name type="scientific">Penicillium cosmopolitanum</name>
    <dbReference type="NCBI Taxonomy" id="1131564"/>
    <lineage>
        <taxon>Eukaryota</taxon>
        <taxon>Fungi</taxon>
        <taxon>Dikarya</taxon>
        <taxon>Ascomycota</taxon>
        <taxon>Pezizomycotina</taxon>
        <taxon>Eurotiomycetes</taxon>
        <taxon>Eurotiomycetidae</taxon>
        <taxon>Eurotiales</taxon>
        <taxon>Aspergillaceae</taxon>
        <taxon>Penicillium</taxon>
    </lineage>
</organism>
<keyword evidence="3" id="KW-1185">Reference proteome</keyword>
<dbReference type="SUPFAM" id="SSF69065">
    <property type="entry name" value="RNase III domain-like"/>
    <property type="match status" value="1"/>
</dbReference>
<dbReference type="InterPro" id="IPR040030">
    <property type="entry name" value="Ribosomal_mL57"/>
</dbReference>
<dbReference type="EMBL" id="JAPZBU010000009">
    <property type="protein sequence ID" value="KAJ5388612.1"/>
    <property type="molecule type" value="Genomic_DNA"/>
</dbReference>
<dbReference type="InterPro" id="IPR000999">
    <property type="entry name" value="RNase_III_dom"/>
</dbReference>
<dbReference type="PANTHER" id="PTHR28160">
    <property type="entry name" value="54S RIBOSOMAL PROTEIN L15, MITOCHONDRIAL"/>
    <property type="match status" value="1"/>
</dbReference>
<dbReference type="FunFam" id="1.10.1520.10:FF:000018">
    <property type="entry name" value="RNase III domain protein"/>
    <property type="match status" value="1"/>
</dbReference>
<dbReference type="CDD" id="cd00593">
    <property type="entry name" value="RIBOc"/>
    <property type="match status" value="1"/>
</dbReference>
<evidence type="ECO:0000259" key="1">
    <source>
        <dbReference type="Pfam" id="PF14622"/>
    </source>
</evidence>
<protein>
    <recommendedName>
        <fullName evidence="1">RNase III domain-containing protein</fullName>
    </recommendedName>
</protein>
<name>A0A9X0B5C2_9EURO</name>
<gene>
    <name evidence="2" type="ORF">N7509_011153</name>
</gene>
<dbReference type="GO" id="GO:0004525">
    <property type="term" value="F:ribonuclease III activity"/>
    <property type="evidence" value="ECO:0007669"/>
    <property type="project" value="InterPro"/>
</dbReference>
<proteinExistence type="predicted"/>
<evidence type="ECO:0000313" key="2">
    <source>
        <dbReference type="EMBL" id="KAJ5388612.1"/>
    </source>
</evidence>
<dbReference type="GeneID" id="81374770"/>
<dbReference type="OrthoDB" id="2281895at2759"/>
<dbReference type="GO" id="GO:0005762">
    <property type="term" value="C:mitochondrial large ribosomal subunit"/>
    <property type="evidence" value="ECO:0007669"/>
    <property type="project" value="InterPro"/>
</dbReference>
<dbReference type="Gene3D" id="1.10.1520.10">
    <property type="entry name" value="Ribonuclease III domain"/>
    <property type="match status" value="1"/>
</dbReference>